<sequence length="708" mass="76347">MPTHGQYKSDAKESELKPLPRSTHQSFDTGTVATATANKQDREPLKPLHAPAERERERERGTGPARVAPNLAASGPPSPRKDEATRASRTTRVEDEDGDEPPQRTRERERSNNRNPPNDNDEHVVAAPAKLARQPSRYGEEPGDLKPASTRKPAPDHAQPRAHAGMHQEVPRVTIVFLGFKSPANPAALPRKAVVELRDNAAISDILAATRDTHFTGDMDIANAFIYTGDFSSIPAKSTSGLLRDGDTLLIIANPGDAPIPAPSQPVRRASAHHSEKARDDAGPLDDASEPARITKPKQTLPRAAAPAPCHEHDDEDDAVAVPRPGTSRGDPAKPPARPEWTDSADDIPPDADPRHARHGCDDDDDDSDDAAHPPAHRPRAESARPPSSRARPDDAASVVPKRSESARPTPRPHDTDVDIDPPKAGRGRPDGAEHEHKGRAMAKPAARGARKRALLIGINYTGLPIERAGSTSNVRSVQRFLTARLGYSDAPQDMVLLTDDARDRKRIPTFANILAGVRWLVDGAAAGDTLYLHFCGRGSRLPREHGDDDDDGGSMEDTLVPVDYQKAGQITGNDIDAMLVRGLPPRVHLFACIDCCHSGTMLDLPYVYDKHGRPAQHTPDSVGRSSKAHVVCLSACVEDRDAGDASASGDSGALTYALLKILGDASRLPSYEDLVKLVRDVLKRKGYKQVPIISAGHALELHDSLVV</sequence>
<comment type="similarity">
    <text evidence="1">Belongs to the peptidase C14B family.</text>
</comment>
<dbReference type="OrthoDB" id="3223806at2759"/>
<reference evidence="4 5" key="1">
    <citation type="journal article" date="2019" name="Sci. Rep.">
        <title>Comparative genomics of chytrid fungi reveal insights into the obligate biotrophic and pathogenic lifestyle of Synchytrium endobioticum.</title>
        <authorList>
            <person name="van de Vossenberg B.T.L.H."/>
            <person name="Warris S."/>
            <person name="Nguyen H.D.T."/>
            <person name="van Gent-Pelzer M.P.E."/>
            <person name="Joly D.L."/>
            <person name="van de Geest H.C."/>
            <person name="Bonants P.J.M."/>
            <person name="Smith D.S."/>
            <person name="Levesque C.A."/>
            <person name="van der Lee T.A.J."/>
        </authorList>
    </citation>
    <scope>NUCLEOTIDE SEQUENCE [LARGE SCALE GENOMIC DNA]</scope>
    <source>
        <strain evidence="4 5">LEV6574</strain>
    </source>
</reference>
<feature type="compositionally biased region" description="Basic and acidic residues" evidence="2">
    <location>
        <begin position="352"/>
        <end position="361"/>
    </location>
</feature>
<evidence type="ECO:0000256" key="1">
    <source>
        <dbReference type="ARBA" id="ARBA00009005"/>
    </source>
</evidence>
<dbReference type="GO" id="GO:0004197">
    <property type="term" value="F:cysteine-type endopeptidase activity"/>
    <property type="evidence" value="ECO:0007669"/>
    <property type="project" value="InterPro"/>
</dbReference>
<organism evidence="4 5">
    <name type="scientific">Synchytrium endobioticum</name>
    <dbReference type="NCBI Taxonomy" id="286115"/>
    <lineage>
        <taxon>Eukaryota</taxon>
        <taxon>Fungi</taxon>
        <taxon>Fungi incertae sedis</taxon>
        <taxon>Chytridiomycota</taxon>
        <taxon>Chytridiomycota incertae sedis</taxon>
        <taxon>Chytridiomycetes</taxon>
        <taxon>Synchytriales</taxon>
        <taxon>Synchytriaceae</taxon>
        <taxon>Synchytrium</taxon>
    </lineage>
</organism>
<feature type="compositionally biased region" description="Basic and acidic residues" evidence="2">
    <location>
        <begin position="39"/>
        <end position="61"/>
    </location>
</feature>
<accession>A0A507D7X3</accession>
<feature type="compositionally biased region" description="Basic and acidic residues" evidence="2">
    <location>
        <begin position="273"/>
        <end position="282"/>
    </location>
</feature>
<dbReference type="Proteomes" id="UP000320475">
    <property type="component" value="Unassembled WGS sequence"/>
</dbReference>
<dbReference type="InterPro" id="IPR011600">
    <property type="entry name" value="Pept_C14_caspase"/>
</dbReference>
<dbReference type="Gene3D" id="3.40.50.12660">
    <property type="match status" value="1"/>
</dbReference>
<feature type="compositionally biased region" description="Basic and acidic residues" evidence="2">
    <location>
        <begin position="101"/>
        <end position="112"/>
    </location>
</feature>
<feature type="compositionally biased region" description="Polar residues" evidence="2">
    <location>
        <begin position="22"/>
        <end position="38"/>
    </location>
</feature>
<dbReference type="InterPro" id="IPR050452">
    <property type="entry name" value="Metacaspase"/>
</dbReference>
<dbReference type="GO" id="GO:0006508">
    <property type="term" value="P:proteolysis"/>
    <property type="evidence" value="ECO:0007669"/>
    <property type="project" value="InterPro"/>
</dbReference>
<dbReference type="GO" id="GO:0005737">
    <property type="term" value="C:cytoplasm"/>
    <property type="evidence" value="ECO:0007669"/>
    <property type="project" value="TreeGrafter"/>
</dbReference>
<dbReference type="PANTHER" id="PTHR48104">
    <property type="entry name" value="METACASPASE-4"/>
    <property type="match status" value="1"/>
</dbReference>
<evidence type="ECO:0000313" key="5">
    <source>
        <dbReference type="Proteomes" id="UP000320475"/>
    </source>
</evidence>
<name>A0A507D7X3_9FUNG</name>
<gene>
    <name evidence="4" type="ORF">SeLEV6574_g02530</name>
</gene>
<feature type="domain" description="Peptidase C14 caspase" evidence="3">
    <location>
        <begin position="451"/>
        <end position="696"/>
    </location>
</feature>
<dbReference type="EMBL" id="QEAM01000072">
    <property type="protein sequence ID" value="TPX47652.1"/>
    <property type="molecule type" value="Genomic_DNA"/>
</dbReference>
<dbReference type="VEuPathDB" id="FungiDB:SeMB42_g02636"/>
<feature type="region of interest" description="Disordered" evidence="2">
    <location>
        <begin position="1"/>
        <end position="167"/>
    </location>
</feature>
<dbReference type="AlphaFoldDB" id="A0A507D7X3"/>
<protein>
    <recommendedName>
        <fullName evidence="3">Peptidase C14 caspase domain-containing protein</fullName>
    </recommendedName>
</protein>
<feature type="region of interest" description="Disordered" evidence="2">
    <location>
        <begin position="254"/>
        <end position="447"/>
    </location>
</feature>
<dbReference type="PANTHER" id="PTHR48104:SF30">
    <property type="entry name" value="METACASPASE-1"/>
    <property type="match status" value="1"/>
</dbReference>
<dbReference type="Pfam" id="PF00656">
    <property type="entry name" value="Peptidase_C14"/>
    <property type="match status" value="1"/>
</dbReference>
<evidence type="ECO:0000259" key="3">
    <source>
        <dbReference type="Pfam" id="PF00656"/>
    </source>
</evidence>
<comment type="caution">
    <text evidence="4">The sequence shown here is derived from an EMBL/GenBank/DDBJ whole genome shotgun (WGS) entry which is preliminary data.</text>
</comment>
<evidence type="ECO:0000256" key="2">
    <source>
        <dbReference type="SAM" id="MobiDB-lite"/>
    </source>
</evidence>
<proteinExistence type="inferred from homology"/>
<evidence type="ECO:0000313" key="4">
    <source>
        <dbReference type="EMBL" id="TPX47652.1"/>
    </source>
</evidence>
<feature type="compositionally biased region" description="Basic and acidic residues" evidence="2">
    <location>
        <begin position="7"/>
        <end position="18"/>
    </location>
</feature>
<feature type="compositionally biased region" description="Basic and acidic residues" evidence="2">
    <location>
        <begin position="402"/>
        <end position="439"/>
    </location>
</feature>